<dbReference type="EMBL" id="BPQH01000013">
    <property type="protein sequence ID" value="GJD51424.1"/>
    <property type="molecule type" value="Genomic_DNA"/>
</dbReference>
<reference evidence="3" key="1">
    <citation type="journal article" date="2021" name="Front. Microbiol.">
        <title>Comprehensive Comparative Genomics and Phenotyping of Methylobacterium Species.</title>
        <authorList>
            <person name="Alessa O."/>
            <person name="Ogura Y."/>
            <person name="Fujitani Y."/>
            <person name="Takami H."/>
            <person name="Hayashi T."/>
            <person name="Sahin N."/>
            <person name="Tani A."/>
        </authorList>
    </citation>
    <scope>NUCLEOTIDE SEQUENCE</scope>
    <source>
        <strain evidence="3">KCTC 52305</strain>
    </source>
</reference>
<dbReference type="InterPro" id="IPR054189">
    <property type="entry name" value="DUF6894"/>
</dbReference>
<evidence type="ECO:0000259" key="2">
    <source>
        <dbReference type="Pfam" id="PF21834"/>
    </source>
</evidence>
<feature type="domain" description="DUF6894" evidence="2">
    <location>
        <begin position="3"/>
        <end position="70"/>
    </location>
</feature>
<dbReference type="RefSeq" id="WP_407068117.1">
    <property type="nucleotide sequence ID" value="NZ_BPQH01000013.1"/>
</dbReference>
<evidence type="ECO:0000313" key="3">
    <source>
        <dbReference type="EMBL" id="GJD51424.1"/>
    </source>
</evidence>
<evidence type="ECO:0000256" key="1">
    <source>
        <dbReference type="SAM" id="MobiDB-lite"/>
    </source>
</evidence>
<keyword evidence="4" id="KW-1185">Reference proteome</keyword>
<gene>
    <name evidence="3" type="ORF">OPKNFCMD_4178</name>
</gene>
<dbReference type="Pfam" id="PF21834">
    <property type="entry name" value="DUF6894"/>
    <property type="match status" value="1"/>
</dbReference>
<feature type="region of interest" description="Disordered" evidence="1">
    <location>
        <begin position="72"/>
        <end position="121"/>
    </location>
</feature>
<proteinExistence type="predicted"/>
<name>A0ABQ4R3J5_9HYPH</name>
<protein>
    <recommendedName>
        <fullName evidence="2">DUF6894 domain-containing protein</fullName>
    </recommendedName>
</protein>
<accession>A0ABQ4R3J5</accession>
<sequence>MARYRFHCTNGSECVLDTTGAVVRNPGRLALRAREVARDVMRSLDDRADWSEWRVTVHDLSGRRVLQQAFAAAGSPARSVGDPARSVGDPARSAGGRDGARPARRAASRAGAGHDVGAGAM</sequence>
<evidence type="ECO:0000313" key="4">
    <source>
        <dbReference type="Proteomes" id="UP001055167"/>
    </source>
</evidence>
<dbReference type="Proteomes" id="UP001055167">
    <property type="component" value="Unassembled WGS sequence"/>
</dbReference>
<reference evidence="3" key="2">
    <citation type="submission" date="2021-08" db="EMBL/GenBank/DDBJ databases">
        <authorList>
            <person name="Tani A."/>
            <person name="Ola A."/>
            <person name="Ogura Y."/>
            <person name="Katsura K."/>
            <person name="Hayashi T."/>
        </authorList>
    </citation>
    <scope>NUCLEOTIDE SEQUENCE</scope>
    <source>
        <strain evidence="3">KCTC 52305</strain>
    </source>
</reference>
<comment type="caution">
    <text evidence="3">The sequence shown here is derived from an EMBL/GenBank/DDBJ whole genome shotgun (WGS) entry which is preliminary data.</text>
</comment>
<organism evidence="3 4">
    <name type="scientific">Methylobacterium crusticola</name>
    <dbReference type="NCBI Taxonomy" id="1697972"/>
    <lineage>
        <taxon>Bacteria</taxon>
        <taxon>Pseudomonadati</taxon>
        <taxon>Pseudomonadota</taxon>
        <taxon>Alphaproteobacteria</taxon>
        <taxon>Hyphomicrobiales</taxon>
        <taxon>Methylobacteriaceae</taxon>
        <taxon>Methylobacterium</taxon>
    </lineage>
</organism>